<name>A0A0M0G142_9BACI</name>
<dbReference type="GO" id="GO:0003677">
    <property type="term" value="F:DNA binding"/>
    <property type="evidence" value="ECO:0007669"/>
    <property type="project" value="UniProtKB-KW"/>
</dbReference>
<accession>A0A0M0G142</accession>
<dbReference type="PANTHER" id="PTHR24567">
    <property type="entry name" value="CRP FAMILY TRANSCRIPTIONAL REGULATORY PROTEIN"/>
    <property type="match status" value="1"/>
</dbReference>
<feature type="domain" description="Cyclic nucleotide-binding" evidence="5">
    <location>
        <begin position="30"/>
        <end position="134"/>
    </location>
</feature>
<dbReference type="PANTHER" id="PTHR24567:SF26">
    <property type="entry name" value="REGULATORY PROTEIN YEIL"/>
    <property type="match status" value="1"/>
</dbReference>
<dbReference type="STRING" id="189381.GCA_900166615_00121"/>
<dbReference type="SUPFAM" id="SSF46785">
    <property type="entry name" value="Winged helix' DNA-binding domain"/>
    <property type="match status" value="1"/>
</dbReference>
<sequence>MKKITGAQRQSIMKRHSIGSFFSFPMDRHLEVHVFERDEWLIREGTRPDYFYYVIEGKAKIYVTYSNGKVSLINFVNAHDFIGEMELVNEVYYSKGIQALTRTVCYAVPFESFRDQLLEDATFLRELTKFLTLKATAMSAKYSQTLSFPLENRLADFILQTADGTIYKEKHVTVCDFLGVSYRHLLHVLSSFTQKGYIRKEGTRYIITDARALEVLAELLRNES</sequence>
<dbReference type="PATRIC" id="fig|189381.12.peg.3635"/>
<proteinExistence type="predicted"/>
<keyword evidence="3" id="KW-0010">Activator</keyword>
<dbReference type="Pfam" id="PF13545">
    <property type="entry name" value="HTH_Crp_2"/>
    <property type="match status" value="1"/>
</dbReference>
<dbReference type="SUPFAM" id="SSF51206">
    <property type="entry name" value="cAMP-binding domain-like"/>
    <property type="match status" value="1"/>
</dbReference>
<evidence type="ECO:0000313" key="7">
    <source>
        <dbReference type="Proteomes" id="UP000037405"/>
    </source>
</evidence>
<evidence type="ECO:0000256" key="1">
    <source>
        <dbReference type="ARBA" id="ARBA00023015"/>
    </source>
</evidence>
<dbReference type="InterPro" id="IPR014710">
    <property type="entry name" value="RmlC-like_jellyroll"/>
</dbReference>
<dbReference type="Gene3D" id="2.60.120.10">
    <property type="entry name" value="Jelly Rolls"/>
    <property type="match status" value="1"/>
</dbReference>
<evidence type="ECO:0000256" key="2">
    <source>
        <dbReference type="ARBA" id="ARBA00023125"/>
    </source>
</evidence>
<evidence type="ECO:0000313" key="6">
    <source>
        <dbReference type="EMBL" id="KON83201.1"/>
    </source>
</evidence>
<dbReference type="InterPro" id="IPR036390">
    <property type="entry name" value="WH_DNA-bd_sf"/>
</dbReference>
<evidence type="ECO:0000256" key="3">
    <source>
        <dbReference type="ARBA" id="ARBA00023159"/>
    </source>
</evidence>
<keyword evidence="4" id="KW-0804">Transcription</keyword>
<dbReference type="OrthoDB" id="581021at2"/>
<comment type="caution">
    <text evidence="6">The sequence shown here is derived from an EMBL/GenBank/DDBJ whole genome shotgun (WGS) entry which is preliminary data.</text>
</comment>
<dbReference type="CDD" id="cd00038">
    <property type="entry name" value="CAP_ED"/>
    <property type="match status" value="1"/>
</dbReference>
<dbReference type="InterPro" id="IPR000595">
    <property type="entry name" value="cNMP-bd_dom"/>
</dbReference>
<evidence type="ECO:0000256" key="4">
    <source>
        <dbReference type="ARBA" id="ARBA00023163"/>
    </source>
</evidence>
<keyword evidence="1" id="KW-0805">Transcription regulation</keyword>
<dbReference type="RefSeq" id="WP_053429823.1">
    <property type="nucleotide sequence ID" value="NZ_LGUE01000008.1"/>
</dbReference>
<dbReference type="InterPro" id="IPR012318">
    <property type="entry name" value="HTH_CRP"/>
</dbReference>
<dbReference type="GO" id="GO:0005829">
    <property type="term" value="C:cytosol"/>
    <property type="evidence" value="ECO:0007669"/>
    <property type="project" value="TreeGrafter"/>
</dbReference>
<dbReference type="InterPro" id="IPR018490">
    <property type="entry name" value="cNMP-bd_dom_sf"/>
</dbReference>
<dbReference type="NCBIfam" id="NF007707">
    <property type="entry name" value="PRK10402.1"/>
    <property type="match status" value="1"/>
</dbReference>
<dbReference type="EMBL" id="LGUE01000008">
    <property type="protein sequence ID" value="KON83201.1"/>
    <property type="molecule type" value="Genomic_DNA"/>
</dbReference>
<keyword evidence="2" id="KW-0238">DNA-binding</keyword>
<dbReference type="PROSITE" id="PS50042">
    <property type="entry name" value="CNMP_BINDING_3"/>
    <property type="match status" value="1"/>
</dbReference>
<dbReference type="Pfam" id="PF00027">
    <property type="entry name" value="cNMP_binding"/>
    <property type="match status" value="1"/>
</dbReference>
<dbReference type="AlphaFoldDB" id="A0A0M0G142"/>
<dbReference type="Proteomes" id="UP000037405">
    <property type="component" value="Unassembled WGS sequence"/>
</dbReference>
<dbReference type="InterPro" id="IPR050397">
    <property type="entry name" value="Env_Response_Regulators"/>
</dbReference>
<gene>
    <name evidence="6" type="ORF">AF331_20480</name>
</gene>
<dbReference type="GO" id="GO:0003700">
    <property type="term" value="F:DNA-binding transcription factor activity"/>
    <property type="evidence" value="ECO:0007669"/>
    <property type="project" value="TreeGrafter"/>
</dbReference>
<dbReference type="SMART" id="SM00100">
    <property type="entry name" value="cNMP"/>
    <property type="match status" value="1"/>
</dbReference>
<organism evidence="6 7">
    <name type="scientific">Rossellomorea marisflavi</name>
    <dbReference type="NCBI Taxonomy" id="189381"/>
    <lineage>
        <taxon>Bacteria</taxon>
        <taxon>Bacillati</taxon>
        <taxon>Bacillota</taxon>
        <taxon>Bacilli</taxon>
        <taxon>Bacillales</taxon>
        <taxon>Bacillaceae</taxon>
        <taxon>Rossellomorea</taxon>
    </lineage>
</organism>
<reference evidence="7" key="1">
    <citation type="submission" date="2015-07" db="EMBL/GenBank/DDBJ databases">
        <title>Fjat-14235 jcm11544.</title>
        <authorList>
            <person name="Liu B."/>
            <person name="Wang J."/>
            <person name="Zhu Y."/>
            <person name="Liu G."/>
            <person name="Chen Q."/>
            <person name="Chen Z."/>
            <person name="Lan J."/>
            <person name="Che J."/>
            <person name="Ge C."/>
            <person name="Shi H."/>
            <person name="Pan Z."/>
            <person name="Liu X."/>
        </authorList>
    </citation>
    <scope>NUCLEOTIDE SEQUENCE [LARGE SCALE GENOMIC DNA]</scope>
    <source>
        <strain evidence="7">JCM 11544</strain>
    </source>
</reference>
<keyword evidence="7" id="KW-1185">Reference proteome</keyword>
<evidence type="ECO:0000259" key="5">
    <source>
        <dbReference type="PROSITE" id="PS50042"/>
    </source>
</evidence>
<protein>
    <submittedName>
        <fullName evidence="6">XRE family transcriptional regulator</fullName>
    </submittedName>
</protein>